<dbReference type="WBParaSite" id="NBR_0000342001-mRNA-1">
    <property type="protein sequence ID" value="NBR_0000342001-mRNA-1"/>
    <property type="gene ID" value="NBR_0000342001"/>
</dbReference>
<evidence type="ECO:0000313" key="2">
    <source>
        <dbReference type="EMBL" id="VDL67009.1"/>
    </source>
</evidence>
<dbReference type="PANTHER" id="PTHR12039">
    <property type="entry name" value="NICOTINAMIDE MONONUCLEOTIDE ADENYLYLTRANSFERASE"/>
    <property type="match status" value="1"/>
</dbReference>
<dbReference type="AlphaFoldDB" id="A0A0N4XLL8"/>
<dbReference type="InterPro" id="IPR051182">
    <property type="entry name" value="Euk_NMN_adenylyltrnsfrase"/>
</dbReference>
<dbReference type="STRING" id="27835.A0A0N4XLL8"/>
<reference evidence="2 3" key="2">
    <citation type="submission" date="2018-11" db="EMBL/GenBank/DDBJ databases">
        <authorList>
            <consortium name="Pathogen Informatics"/>
        </authorList>
    </citation>
    <scope>NUCLEOTIDE SEQUENCE [LARGE SCALE GENOMIC DNA]</scope>
</reference>
<feature type="region of interest" description="Disordered" evidence="1">
    <location>
        <begin position="118"/>
        <end position="143"/>
    </location>
</feature>
<name>A0A0N4XLL8_NIPBR</name>
<gene>
    <name evidence="2" type="ORF">NBR_LOCUS3420</name>
</gene>
<organism evidence="4">
    <name type="scientific">Nippostrongylus brasiliensis</name>
    <name type="common">Rat hookworm</name>
    <dbReference type="NCBI Taxonomy" id="27835"/>
    <lineage>
        <taxon>Eukaryota</taxon>
        <taxon>Metazoa</taxon>
        <taxon>Ecdysozoa</taxon>
        <taxon>Nematoda</taxon>
        <taxon>Chromadorea</taxon>
        <taxon>Rhabditida</taxon>
        <taxon>Rhabditina</taxon>
        <taxon>Rhabditomorpha</taxon>
        <taxon>Strongyloidea</taxon>
        <taxon>Heligmosomidae</taxon>
        <taxon>Nippostrongylus</taxon>
    </lineage>
</organism>
<reference evidence="4" key="1">
    <citation type="submission" date="2017-02" db="UniProtKB">
        <authorList>
            <consortium name="WormBaseParasite"/>
        </authorList>
    </citation>
    <scope>IDENTIFICATION</scope>
</reference>
<evidence type="ECO:0000313" key="4">
    <source>
        <dbReference type="WBParaSite" id="NBR_0000342001-mRNA-1"/>
    </source>
</evidence>
<dbReference type="Proteomes" id="UP000271162">
    <property type="component" value="Unassembled WGS sequence"/>
</dbReference>
<keyword evidence="3" id="KW-1185">Reference proteome</keyword>
<dbReference type="GO" id="GO:0000309">
    <property type="term" value="F:nicotinamide-nucleotide adenylyltransferase activity"/>
    <property type="evidence" value="ECO:0007669"/>
    <property type="project" value="TreeGrafter"/>
</dbReference>
<proteinExistence type="predicted"/>
<evidence type="ECO:0000256" key="1">
    <source>
        <dbReference type="SAM" id="MobiDB-lite"/>
    </source>
</evidence>
<dbReference type="PANTHER" id="PTHR12039:SF0">
    <property type="entry name" value="NICOTINAMIDE-NUCLEOTIDE ADENYLYLTRANSFERASE"/>
    <property type="match status" value="1"/>
</dbReference>
<dbReference type="InterPro" id="IPR014729">
    <property type="entry name" value="Rossmann-like_a/b/a_fold"/>
</dbReference>
<dbReference type="GO" id="GO:0004515">
    <property type="term" value="F:nicotinate-nucleotide adenylyltransferase activity"/>
    <property type="evidence" value="ECO:0007669"/>
    <property type="project" value="TreeGrafter"/>
</dbReference>
<dbReference type="EMBL" id="UYSL01005080">
    <property type="protein sequence ID" value="VDL67009.1"/>
    <property type="molecule type" value="Genomic_DNA"/>
</dbReference>
<evidence type="ECO:0000313" key="3">
    <source>
        <dbReference type="Proteomes" id="UP000271162"/>
    </source>
</evidence>
<accession>A0A0N4XLL8</accession>
<dbReference type="SUPFAM" id="SSF52374">
    <property type="entry name" value="Nucleotidylyl transferase"/>
    <property type="match status" value="1"/>
</dbReference>
<feature type="compositionally biased region" description="Acidic residues" evidence="1">
    <location>
        <begin position="124"/>
        <end position="133"/>
    </location>
</feature>
<protein>
    <submittedName>
        <fullName evidence="4">Nicotinamide mononucleotide adenylyltransferase 2 (inferred by orthology to a human protein)</fullName>
    </submittedName>
</protein>
<sequence>MLTASANVHAGAQRIIAIKELLQRHGLIVVKRGRTHPSQTVYLTDILRQYQKNIYIIEDETFPNDLRCSRIRTALRRGESVKYCLDDDVIEYINRNNLYRESPSGGDDQGSSGIESARMRLASDSEETVESEDSPVVPQAPLRSSSEKIVGKYKTTVVSLKTDVHQLSACHYSCM</sequence>
<dbReference type="Gene3D" id="3.40.50.620">
    <property type="entry name" value="HUPs"/>
    <property type="match status" value="1"/>
</dbReference>
<dbReference type="GO" id="GO:0009435">
    <property type="term" value="P:NAD+ biosynthetic process"/>
    <property type="evidence" value="ECO:0007669"/>
    <property type="project" value="TreeGrafter"/>
</dbReference>